<dbReference type="PANTHER" id="PTHR46344:SF27">
    <property type="entry name" value="KELCH REPEAT SUPERFAMILY PROTEIN"/>
    <property type="match status" value="1"/>
</dbReference>
<organism evidence="5 6">
    <name type="scientific">Cystobacter fuscus (strain ATCC 25194 / DSM 2262 / NBRC 100088 / M29)</name>
    <dbReference type="NCBI Taxonomy" id="1242864"/>
    <lineage>
        <taxon>Bacteria</taxon>
        <taxon>Pseudomonadati</taxon>
        <taxon>Myxococcota</taxon>
        <taxon>Myxococcia</taxon>
        <taxon>Myxococcales</taxon>
        <taxon>Cystobacterineae</taxon>
        <taxon>Archangiaceae</taxon>
        <taxon>Cystobacter</taxon>
    </lineage>
</organism>
<dbReference type="PANTHER" id="PTHR46344">
    <property type="entry name" value="OS02G0202900 PROTEIN"/>
    <property type="match status" value="1"/>
</dbReference>
<dbReference type="InterPro" id="IPR006652">
    <property type="entry name" value="Kelch_1"/>
</dbReference>
<feature type="domain" description="Bacterial Ig-like" evidence="4">
    <location>
        <begin position="671"/>
        <end position="738"/>
    </location>
</feature>
<keyword evidence="2" id="KW-0677">Repeat</keyword>
<dbReference type="Gene3D" id="2.60.40.1800">
    <property type="match status" value="3"/>
</dbReference>
<dbReference type="Pfam" id="PF24681">
    <property type="entry name" value="Kelch_KLHDC2_KLHL20_DRC7"/>
    <property type="match status" value="1"/>
</dbReference>
<dbReference type="Gene3D" id="2.130.10.80">
    <property type="entry name" value="Galactose oxidase/kelch, beta-propeller"/>
    <property type="match status" value="3"/>
</dbReference>
<sequence>MSLPRVNEFELHAEPTLAMKAVPFLEVNPSLLLEDGYEEDLSFGVRRITEPTRFTWQRDFCRAPVGVSGEKLQNTLHLEVSMSSLPGTRVERVARVVMASALLWLACGEVPQGRDGALYREWLESKALQAMFNGAWIPTGALATARSQHTATLLPSGKVLVVGGRAANDAPLASVEMYDPDTRGWRPTGALATARIEPSATLLDDGKVLVSGGTGRGGIHLSSAEVYDPGTAVWNSTSPMATPRLSHTSTLLDDGKVLVSGGIGPQGYLFSAEIYNPAKSAWSPTGSQSNARHNHTATLLSDGRVLVTGGWGSSGWVPSGSLSSTEVYDPQTGAWRSTGALAQGRYDHTATLLSDGRVLVSGGRDASGSLASAEVYDPRTGEWSPTGSLAQVRYWHTSTLLPDGRVLAAGGWGSSEYLASAEVYDPLTGQWSSAGFLAAGRTGHTATLLRSGMVLVTGGDGPARLAGTEVYLSLLMVSPANGSTINKSQPIYEGMARAGSTVTVFVDGKAVGSTTVEASGTWNFAQPAELLAGSHTVMARVTNTGSSNSLESNSNTFMVDITPPAAPVVDTPANGSTLKDTQPTYSGRAEVGSTVTVFVDGNAVGSTKADASGTWNFARPTELSEGNHSVRARARDAGGNDSTDSHTNTFMVDITPPAAPVVDTPADGSALKDTQPTYSGRAEVGSTVTVFVDGNAVGSTKADASGTWNFAQPTELSEGSHTVKALATDAGGNASGESYTNTFLVRDTVLKRSHYGWSCSSTPSFPVTWALLTLAIMLGRHCRTHDQRNTRRQFHGEESHRHSVSATTRH</sequence>
<evidence type="ECO:0000259" key="4">
    <source>
        <dbReference type="Pfam" id="PF19077"/>
    </source>
</evidence>
<evidence type="ECO:0000256" key="1">
    <source>
        <dbReference type="ARBA" id="ARBA00022441"/>
    </source>
</evidence>
<dbReference type="eggNOG" id="COG2911">
    <property type="taxonomic scope" value="Bacteria"/>
</dbReference>
<proteinExistence type="predicted"/>
<dbReference type="Pfam" id="PF01344">
    <property type="entry name" value="Kelch_1"/>
    <property type="match status" value="2"/>
</dbReference>
<dbReference type="Proteomes" id="UP000011682">
    <property type="component" value="Unassembled WGS sequence"/>
</dbReference>
<dbReference type="OrthoDB" id="246387at2"/>
<feature type="domain" description="Bacterial Ig-like" evidence="4">
    <location>
        <begin position="483"/>
        <end position="560"/>
    </location>
</feature>
<dbReference type="AlphaFoldDB" id="S9P645"/>
<dbReference type="InterPro" id="IPR044016">
    <property type="entry name" value="Big_13"/>
</dbReference>
<evidence type="ECO:0000313" key="5">
    <source>
        <dbReference type="EMBL" id="EPX59950.1"/>
    </source>
</evidence>
<dbReference type="SUPFAM" id="SSF50965">
    <property type="entry name" value="Galactose oxidase, central domain"/>
    <property type="match status" value="1"/>
</dbReference>
<keyword evidence="6" id="KW-1185">Reference proteome</keyword>
<dbReference type="InterPro" id="IPR015915">
    <property type="entry name" value="Kelch-typ_b-propeller"/>
</dbReference>
<feature type="region of interest" description="Disordered" evidence="3">
    <location>
        <begin position="788"/>
        <end position="810"/>
    </location>
</feature>
<feature type="domain" description="Bacterial Ig-like" evidence="4">
    <location>
        <begin position="578"/>
        <end position="653"/>
    </location>
</feature>
<dbReference type="EMBL" id="ANAH02000015">
    <property type="protein sequence ID" value="EPX59950.1"/>
    <property type="molecule type" value="Genomic_DNA"/>
</dbReference>
<dbReference type="InterPro" id="IPR037293">
    <property type="entry name" value="Gal_Oxidase_central_sf"/>
</dbReference>
<dbReference type="InterPro" id="IPR011043">
    <property type="entry name" value="Gal_Oxase/kelch_b-propeller"/>
</dbReference>
<dbReference type="eggNOG" id="COG3055">
    <property type="taxonomic scope" value="Bacteria"/>
</dbReference>
<dbReference type="SMART" id="SM00612">
    <property type="entry name" value="Kelch"/>
    <property type="match status" value="6"/>
</dbReference>
<dbReference type="Gene3D" id="2.120.10.80">
    <property type="entry name" value="Kelch-type beta propeller"/>
    <property type="match status" value="1"/>
</dbReference>
<comment type="caution">
    <text evidence="5">The sequence shown here is derived from an EMBL/GenBank/DDBJ whole genome shotgun (WGS) entry which is preliminary data.</text>
</comment>
<gene>
    <name evidence="5" type="ORF">D187_002694</name>
</gene>
<evidence type="ECO:0000256" key="2">
    <source>
        <dbReference type="ARBA" id="ARBA00022737"/>
    </source>
</evidence>
<dbReference type="Pfam" id="PF19077">
    <property type="entry name" value="Big_13"/>
    <property type="match status" value="3"/>
</dbReference>
<protein>
    <recommendedName>
        <fullName evidence="4">Bacterial Ig-like domain-containing protein</fullName>
    </recommendedName>
</protein>
<name>S9P645_CYSF2</name>
<evidence type="ECO:0000256" key="3">
    <source>
        <dbReference type="SAM" id="MobiDB-lite"/>
    </source>
</evidence>
<dbReference type="RefSeq" id="WP_002629498.1">
    <property type="nucleotide sequence ID" value="NZ_ANAH02000015.1"/>
</dbReference>
<reference evidence="5" key="1">
    <citation type="submission" date="2013-05" db="EMBL/GenBank/DDBJ databases">
        <title>Genome assembly of Cystobacter fuscus DSM 2262.</title>
        <authorList>
            <person name="Sharma G."/>
            <person name="Khatri I."/>
            <person name="Kaur C."/>
            <person name="Mayilraj S."/>
            <person name="Subramanian S."/>
        </authorList>
    </citation>
    <scope>NUCLEOTIDE SEQUENCE [LARGE SCALE GENOMIC DNA]</scope>
    <source>
        <strain evidence="5">DSM 2262</strain>
    </source>
</reference>
<dbReference type="NCBIfam" id="NF033510">
    <property type="entry name" value="Ca_tandemer"/>
    <property type="match status" value="3"/>
</dbReference>
<feature type="compositionally biased region" description="Basic and acidic residues" evidence="3">
    <location>
        <begin position="788"/>
        <end position="801"/>
    </location>
</feature>
<evidence type="ECO:0000313" key="6">
    <source>
        <dbReference type="Proteomes" id="UP000011682"/>
    </source>
</evidence>
<accession>S9P645</accession>
<keyword evidence="1" id="KW-0880">Kelch repeat</keyword>